<organism evidence="2 3">
    <name type="scientific">Glycomyces terrestris</name>
    <dbReference type="NCBI Taxonomy" id="2493553"/>
    <lineage>
        <taxon>Bacteria</taxon>
        <taxon>Bacillati</taxon>
        <taxon>Actinomycetota</taxon>
        <taxon>Actinomycetes</taxon>
        <taxon>Glycomycetales</taxon>
        <taxon>Glycomycetaceae</taxon>
        <taxon>Glycomyces</taxon>
    </lineage>
</organism>
<keyword evidence="3" id="KW-1185">Reference proteome</keyword>
<proteinExistence type="predicted"/>
<accession>A0A426V3C9</accession>
<feature type="transmembrane region" description="Helical" evidence="1">
    <location>
        <begin position="227"/>
        <end position="248"/>
    </location>
</feature>
<sequence>MTGFPAAFATEARKAAAAAVLRFGGAFLALGTAVLAASLAAAVRAGDEQIVAKLGPAAAATGWELLAAIATQVVGAGALLAFGVTLAWSFGREFTDGTVNGLFALPVSRTALVAAKLVVHLIWTIAVATLLTLLLLGAGLATGLGPIGAGAAGALARLFVLAVCSGLIATPAAWAATLGRGPLPGVAVAVALIVTAQVTVVAAPAGGSWLPISAPALWALDPAAVNGFQLLLVPAFALAWAAAAAAAWRRLQLDR</sequence>
<dbReference type="RefSeq" id="WP_125245806.1">
    <property type="nucleotide sequence ID" value="NZ_RSEB01000001.1"/>
</dbReference>
<feature type="transmembrane region" description="Helical" evidence="1">
    <location>
        <begin position="117"/>
        <end position="141"/>
    </location>
</feature>
<dbReference type="Pfam" id="PF12730">
    <property type="entry name" value="ABC2_membrane_4"/>
    <property type="match status" value="1"/>
</dbReference>
<evidence type="ECO:0000313" key="3">
    <source>
        <dbReference type="Proteomes" id="UP000277256"/>
    </source>
</evidence>
<protein>
    <submittedName>
        <fullName evidence="2">ABC transporter permease</fullName>
    </submittedName>
</protein>
<keyword evidence="1" id="KW-0472">Membrane</keyword>
<gene>
    <name evidence="2" type="ORF">EIW28_00675</name>
</gene>
<feature type="transmembrane region" description="Helical" evidence="1">
    <location>
        <begin position="65"/>
        <end position="88"/>
    </location>
</feature>
<comment type="caution">
    <text evidence="2">The sequence shown here is derived from an EMBL/GenBank/DDBJ whole genome shotgun (WGS) entry which is preliminary data.</text>
</comment>
<keyword evidence="1" id="KW-0812">Transmembrane</keyword>
<dbReference type="PANTHER" id="PTHR37305">
    <property type="entry name" value="INTEGRAL MEMBRANE PROTEIN-RELATED"/>
    <property type="match status" value="1"/>
</dbReference>
<reference evidence="2 3" key="1">
    <citation type="submission" date="2018-12" db="EMBL/GenBank/DDBJ databases">
        <title>Glycomyces sp. YIM 121974 draft genome.</title>
        <authorList>
            <person name="Li Q."/>
        </authorList>
    </citation>
    <scope>NUCLEOTIDE SEQUENCE [LARGE SCALE GENOMIC DNA]</scope>
    <source>
        <strain evidence="2 3">YIM 121974</strain>
    </source>
</reference>
<dbReference type="PANTHER" id="PTHR37305:SF1">
    <property type="entry name" value="MEMBRANE PROTEIN"/>
    <property type="match status" value="1"/>
</dbReference>
<feature type="transmembrane region" description="Helical" evidence="1">
    <location>
        <begin position="147"/>
        <end position="174"/>
    </location>
</feature>
<dbReference type="Proteomes" id="UP000277256">
    <property type="component" value="Unassembled WGS sequence"/>
</dbReference>
<dbReference type="AlphaFoldDB" id="A0A426V3C9"/>
<feature type="transmembrane region" description="Helical" evidence="1">
    <location>
        <begin position="20"/>
        <end position="45"/>
    </location>
</feature>
<evidence type="ECO:0000313" key="2">
    <source>
        <dbReference type="EMBL" id="RRS01328.1"/>
    </source>
</evidence>
<dbReference type="OrthoDB" id="4336274at2"/>
<dbReference type="EMBL" id="RSEB01000001">
    <property type="protein sequence ID" value="RRS01328.1"/>
    <property type="molecule type" value="Genomic_DNA"/>
</dbReference>
<name>A0A426V3C9_9ACTN</name>
<evidence type="ECO:0000256" key="1">
    <source>
        <dbReference type="SAM" id="Phobius"/>
    </source>
</evidence>
<feature type="transmembrane region" description="Helical" evidence="1">
    <location>
        <begin position="186"/>
        <end position="207"/>
    </location>
</feature>
<keyword evidence="1" id="KW-1133">Transmembrane helix</keyword>